<organism evidence="2 3">
    <name type="scientific">Clostridium acidisoli DSM 12555</name>
    <dbReference type="NCBI Taxonomy" id="1121291"/>
    <lineage>
        <taxon>Bacteria</taxon>
        <taxon>Bacillati</taxon>
        <taxon>Bacillota</taxon>
        <taxon>Clostridia</taxon>
        <taxon>Eubacteriales</taxon>
        <taxon>Clostridiaceae</taxon>
        <taxon>Clostridium</taxon>
    </lineage>
</organism>
<accession>A0A1W1XX91</accession>
<keyword evidence="1" id="KW-0812">Transmembrane</keyword>
<evidence type="ECO:0000313" key="2">
    <source>
        <dbReference type="EMBL" id="SMC28161.1"/>
    </source>
</evidence>
<proteinExistence type="predicted"/>
<dbReference type="AlphaFoldDB" id="A0A1W1XX91"/>
<dbReference type="RefSeq" id="WP_084117424.1">
    <property type="nucleotide sequence ID" value="NZ_FWXH01000022.1"/>
</dbReference>
<gene>
    <name evidence="2" type="ORF">SAMN02745134_03417</name>
</gene>
<reference evidence="2 3" key="1">
    <citation type="submission" date="2017-04" db="EMBL/GenBank/DDBJ databases">
        <authorList>
            <person name="Afonso C.L."/>
            <person name="Miller P.J."/>
            <person name="Scott M.A."/>
            <person name="Spackman E."/>
            <person name="Goraichik I."/>
            <person name="Dimitrov K.M."/>
            <person name="Suarez D.L."/>
            <person name="Swayne D.E."/>
        </authorList>
    </citation>
    <scope>NUCLEOTIDE SEQUENCE [LARGE SCALE GENOMIC DNA]</scope>
    <source>
        <strain evidence="2 3">DSM 12555</strain>
    </source>
</reference>
<name>A0A1W1XX91_9CLOT</name>
<dbReference type="Proteomes" id="UP000192468">
    <property type="component" value="Unassembled WGS sequence"/>
</dbReference>
<evidence type="ECO:0000256" key="1">
    <source>
        <dbReference type="SAM" id="Phobius"/>
    </source>
</evidence>
<sequence>MRGRWSEKQTDDKLLYVISTICSISMIIFVCTQILGIWKTGANVFYPLMGVSMLIQTIQNWKKNKEVDKVSLCATILLLGFSIFKFV</sequence>
<feature type="transmembrane region" description="Helical" evidence="1">
    <location>
        <begin position="14"/>
        <end position="38"/>
    </location>
</feature>
<keyword evidence="3" id="KW-1185">Reference proteome</keyword>
<dbReference type="EMBL" id="FWXH01000022">
    <property type="protein sequence ID" value="SMC28161.1"/>
    <property type="molecule type" value="Genomic_DNA"/>
</dbReference>
<evidence type="ECO:0000313" key="3">
    <source>
        <dbReference type="Proteomes" id="UP000192468"/>
    </source>
</evidence>
<protein>
    <submittedName>
        <fullName evidence="2">Uncharacterized protein</fullName>
    </submittedName>
</protein>
<dbReference type="OrthoDB" id="1913543at2"/>
<keyword evidence="1" id="KW-0472">Membrane</keyword>
<keyword evidence="1" id="KW-1133">Transmembrane helix</keyword>